<evidence type="ECO:0000313" key="13">
    <source>
        <dbReference type="RefSeq" id="XP_017027199.1"/>
    </source>
</evidence>
<evidence type="ECO:0000256" key="3">
    <source>
        <dbReference type="ARBA" id="ARBA00022737"/>
    </source>
</evidence>
<evidence type="ECO:0000256" key="1">
    <source>
        <dbReference type="ARBA" id="ARBA00004567"/>
    </source>
</evidence>
<evidence type="ECO:0000256" key="9">
    <source>
        <dbReference type="ARBA" id="ARBA00023242"/>
    </source>
</evidence>
<keyword evidence="8" id="KW-0906">Nuclear pore complex</keyword>
<evidence type="ECO:0000256" key="4">
    <source>
        <dbReference type="ARBA" id="ARBA00022816"/>
    </source>
</evidence>
<keyword evidence="9" id="KW-0539">Nucleus</keyword>
<dbReference type="PANTHER" id="PTHR23138">
    <property type="entry name" value="RAN BINDING PROTEIN"/>
    <property type="match status" value="1"/>
</dbReference>
<reference evidence="13" key="2">
    <citation type="submission" date="2025-08" db="UniProtKB">
        <authorList>
            <consortium name="RefSeq"/>
        </authorList>
    </citation>
    <scope>IDENTIFICATION</scope>
    <source>
        <strain evidence="13">14028-0561.14</strain>
        <tissue evidence="13">Whole fly</tissue>
    </source>
</reference>
<evidence type="ECO:0000256" key="2">
    <source>
        <dbReference type="ARBA" id="ARBA00022448"/>
    </source>
</evidence>
<dbReference type="InterPro" id="IPR000156">
    <property type="entry name" value="Ran_bind_dom"/>
</dbReference>
<evidence type="ECO:0000313" key="12">
    <source>
        <dbReference type="Proteomes" id="UP001652661"/>
    </source>
</evidence>
<feature type="compositionally biased region" description="Low complexity" evidence="10">
    <location>
        <begin position="161"/>
        <end position="192"/>
    </location>
</feature>
<evidence type="ECO:0000256" key="5">
    <source>
        <dbReference type="ARBA" id="ARBA00022927"/>
    </source>
</evidence>
<dbReference type="InterPro" id="IPR045255">
    <property type="entry name" value="RanBP1-like"/>
</dbReference>
<dbReference type="GO" id="GO:0005643">
    <property type="term" value="C:nuclear pore"/>
    <property type="evidence" value="ECO:0007669"/>
    <property type="project" value="UniProtKB-SubCell"/>
</dbReference>
<feature type="compositionally biased region" description="Polar residues" evidence="10">
    <location>
        <begin position="1"/>
        <end position="13"/>
    </location>
</feature>
<evidence type="ECO:0000259" key="11">
    <source>
        <dbReference type="PROSITE" id="PS50196"/>
    </source>
</evidence>
<dbReference type="Gene3D" id="2.30.29.30">
    <property type="entry name" value="Pleckstrin-homology domain (PH domain)/Phosphotyrosine-binding domain (PTB)"/>
    <property type="match status" value="1"/>
</dbReference>
<feature type="region of interest" description="Disordered" evidence="10">
    <location>
        <begin position="160"/>
        <end position="192"/>
    </location>
</feature>
<keyword evidence="5" id="KW-0653">Protein transport</keyword>
<reference evidence="12" key="1">
    <citation type="submission" date="2025-05" db="UniProtKB">
        <authorList>
            <consortium name="RefSeq"/>
        </authorList>
    </citation>
    <scope>NUCLEOTIDE SEQUENCE [LARGE SCALE GENOMIC DNA]</scope>
    <source>
        <strain evidence="12">14028-0561.14</strain>
    </source>
</reference>
<feature type="region of interest" description="Disordered" evidence="10">
    <location>
        <begin position="1"/>
        <end position="29"/>
    </location>
</feature>
<dbReference type="SUPFAM" id="SSF50729">
    <property type="entry name" value="PH domain-like"/>
    <property type="match status" value="1"/>
</dbReference>
<keyword evidence="2" id="KW-0813">Transport</keyword>
<evidence type="ECO:0000256" key="8">
    <source>
        <dbReference type="ARBA" id="ARBA00023132"/>
    </source>
</evidence>
<dbReference type="Pfam" id="PF00638">
    <property type="entry name" value="Ran_BP1"/>
    <property type="match status" value="1"/>
</dbReference>
<dbReference type="PROSITE" id="PS50196">
    <property type="entry name" value="RANBD1"/>
    <property type="match status" value="1"/>
</dbReference>
<accession>A0A6P4IUV7</accession>
<evidence type="ECO:0000256" key="10">
    <source>
        <dbReference type="SAM" id="MobiDB-lite"/>
    </source>
</evidence>
<keyword evidence="6" id="KW-0007">Acetylation</keyword>
<dbReference type="Pfam" id="PF08911">
    <property type="entry name" value="NUP50"/>
    <property type="match status" value="1"/>
</dbReference>
<comment type="subcellular location">
    <subcellularLocation>
        <location evidence="1">Nucleus</location>
        <location evidence="1">Nuclear pore complex</location>
    </subcellularLocation>
</comment>
<dbReference type="Proteomes" id="UP001652661">
    <property type="component" value="Chromosome 2R"/>
</dbReference>
<evidence type="ECO:0000256" key="6">
    <source>
        <dbReference type="ARBA" id="ARBA00022990"/>
    </source>
</evidence>
<dbReference type="SMART" id="SM00160">
    <property type="entry name" value="RanBD"/>
    <property type="match status" value="1"/>
</dbReference>
<proteinExistence type="predicted"/>
<dbReference type="GO" id="GO:0006606">
    <property type="term" value="P:protein import into nucleus"/>
    <property type="evidence" value="ECO:0007669"/>
    <property type="project" value="TreeGrafter"/>
</dbReference>
<sequence>MAGKRQATTNLNHDNWDQEEEPEERGVFRQAPEDVLKTRNIKKAARRMVTGGPTAGTADAPAEAKSVFSGFSGFGKANTIGGAKSPFSFLDNLSAPKATTTATTTTSAAAKPMFSFSSPASDKPATNIFGSSSSIATTTDAAKPTTSIFGTISNTKKESSESLSSVAKSSPSSTKSGSATANVVASSSSNSESQYHEAVAELNKSILKFLQEELKKSVYCILTPVFEGYAEHLKKLKDTPSEPVVPLPSVAASSASPATKPTATFSLGKPSAPIGGTTSPFAKTANCTVTSGGTTTTSTTPMFSFGTTASSVSPSTAANPPAPAATSIFGFSSKPASEAKATEDVPKPGALFNFLPTESSSKKSETLFTAKKNDFSFATKNDEPVVSPPKTNGFSFGLKSNNEEKPGCSKFSGFGKPAEAAGAGAPSGFSFSSGSTPFSFGNIKPPVSAAEAVVDEEAQEDEDKPPKVEFKQVKEDDAIYSKRCKVYIKKDSEYVDRGIGTLYLKPIIDSEKTQLVVRADTNLGNILINLILSDGMPCNRQGKNNVLMVWMPTPEETKATILLRVKTGEEADDLLNEIKKHIK</sequence>
<dbReference type="InterPro" id="IPR015007">
    <property type="entry name" value="NUP2/50/61"/>
</dbReference>
<dbReference type="RefSeq" id="XP_017027199.1">
    <property type="nucleotide sequence ID" value="XM_017171710.3"/>
</dbReference>
<dbReference type="GO" id="GO:0051028">
    <property type="term" value="P:mRNA transport"/>
    <property type="evidence" value="ECO:0007669"/>
    <property type="project" value="UniProtKB-KW"/>
</dbReference>
<name>A0A6P4IUV7_DROKI</name>
<dbReference type="CDD" id="cd13170">
    <property type="entry name" value="RanBD_NUP50"/>
    <property type="match status" value="1"/>
</dbReference>
<evidence type="ECO:0000256" key="7">
    <source>
        <dbReference type="ARBA" id="ARBA00023010"/>
    </source>
</evidence>
<dbReference type="OMA" id="GIPCQRM"/>
<keyword evidence="4" id="KW-0509">mRNA transport</keyword>
<dbReference type="OrthoDB" id="10062131at2759"/>
<dbReference type="InterPro" id="IPR011993">
    <property type="entry name" value="PH-like_dom_sf"/>
</dbReference>
<keyword evidence="3" id="KW-0677">Repeat</keyword>
<feature type="domain" description="RanBD1" evidence="11">
    <location>
        <begin position="442"/>
        <end position="583"/>
    </location>
</feature>
<organism evidence="12 13">
    <name type="scientific">Drosophila kikkawai</name>
    <name type="common">Fruit fly</name>
    <dbReference type="NCBI Taxonomy" id="30033"/>
    <lineage>
        <taxon>Eukaryota</taxon>
        <taxon>Metazoa</taxon>
        <taxon>Ecdysozoa</taxon>
        <taxon>Arthropoda</taxon>
        <taxon>Hexapoda</taxon>
        <taxon>Insecta</taxon>
        <taxon>Pterygota</taxon>
        <taxon>Neoptera</taxon>
        <taxon>Endopterygota</taxon>
        <taxon>Diptera</taxon>
        <taxon>Brachycera</taxon>
        <taxon>Muscomorpha</taxon>
        <taxon>Ephydroidea</taxon>
        <taxon>Drosophilidae</taxon>
        <taxon>Drosophila</taxon>
        <taxon>Sophophora</taxon>
    </lineage>
</organism>
<protein>
    <submittedName>
        <fullName evidence="13">Nuclear pore complex protein Nup50</fullName>
    </submittedName>
</protein>
<dbReference type="PANTHER" id="PTHR23138:SF141">
    <property type="entry name" value="NUCLEAR PORE COMPLEX PROTEIN NUP50"/>
    <property type="match status" value="1"/>
</dbReference>
<feature type="compositionally biased region" description="Low complexity" evidence="10">
    <location>
        <begin position="251"/>
        <end position="266"/>
    </location>
</feature>
<dbReference type="AlphaFoldDB" id="A0A6P4IUV7"/>
<gene>
    <name evidence="13" type="primary">Nup50</name>
</gene>
<keyword evidence="12" id="KW-1185">Reference proteome</keyword>
<keyword evidence="7" id="KW-0811">Translocation</keyword>
<feature type="region of interest" description="Disordered" evidence="10">
    <location>
        <begin position="251"/>
        <end position="271"/>
    </location>
</feature>